<feature type="transmembrane region" description="Helical" evidence="5">
    <location>
        <begin position="101"/>
        <end position="123"/>
    </location>
</feature>
<keyword evidence="4 5" id="KW-0472">Membrane</keyword>
<dbReference type="GO" id="GO:0005886">
    <property type="term" value="C:plasma membrane"/>
    <property type="evidence" value="ECO:0007669"/>
    <property type="project" value="TreeGrafter"/>
</dbReference>
<evidence type="ECO:0000256" key="1">
    <source>
        <dbReference type="ARBA" id="ARBA00004127"/>
    </source>
</evidence>
<dbReference type="AlphaFoldDB" id="A0A084B698"/>
<proteinExistence type="predicted"/>
<evidence type="ECO:0000259" key="6">
    <source>
        <dbReference type="Pfam" id="PF10277"/>
    </source>
</evidence>
<dbReference type="OrthoDB" id="10032492at2759"/>
<feature type="transmembrane region" description="Helical" evidence="5">
    <location>
        <begin position="7"/>
        <end position="33"/>
    </location>
</feature>
<keyword evidence="3 5" id="KW-1133">Transmembrane helix</keyword>
<name>A0A084B698_STACB</name>
<dbReference type="HOGENOM" id="CLU_050573_0_0_1"/>
<feature type="transmembrane region" description="Helical" evidence="5">
    <location>
        <begin position="205"/>
        <end position="227"/>
    </location>
</feature>
<keyword evidence="2 5" id="KW-0812">Transmembrane</keyword>
<dbReference type="Pfam" id="PF10277">
    <property type="entry name" value="Frag1"/>
    <property type="match status" value="1"/>
</dbReference>
<feature type="transmembrane region" description="Helical" evidence="5">
    <location>
        <begin position="60"/>
        <end position="80"/>
    </location>
</feature>
<organism evidence="7 8">
    <name type="scientific">Stachybotrys chartarum (strain CBS 109288 / IBT 7711)</name>
    <name type="common">Toxic black mold</name>
    <name type="synonym">Stilbospora chartarum</name>
    <dbReference type="NCBI Taxonomy" id="1280523"/>
    <lineage>
        <taxon>Eukaryota</taxon>
        <taxon>Fungi</taxon>
        <taxon>Dikarya</taxon>
        <taxon>Ascomycota</taxon>
        <taxon>Pezizomycotina</taxon>
        <taxon>Sordariomycetes</taxon>
        <taxon>Hypocreomycetidae</taxon>
        <taxon>Hypocreales</taxon>
        <taxon>Stachybotryaceae</taxon>
        <taxon>Stachybotrys</taxon>
    </lineage>
</organism>
<feature type="transmembrane region" description="Helical" evidence="5">
    <location>
        <begin position="129"/>
        <end position="154"/>
    </location>
</feature>
<evidence type="ECO:0000256" key="2">
    <source>
        <dbReference type="ARBA" id="ARBA00022692"/>
    </source>
</evidence>
<evidence type="ECO:0000256" key="5">
    <source>
        <dbReference type="SAM" id="Phobius"/>
    </source>
</evidence>
<evidence type="ECO:0000256" key="4">
    <source>
        <dbReference type="ARBA" id="ARBA00023136"/>
    </source>
</evidence>
<evidence type="ECO:0000313" key="8">
    <source>
        <dbReference type="Proteomes" id="UP000028045"/>
    </source>
</evidence>
<comment type="subcellular location">
    <subcellularLocation>
        <location evidence="1">Endomembrane system</location>
        <topology evidence="1">Multi-pass membrane protein</topology>
    </subcellularLocation>
</comment>
<accession>A0A084B698</accession>
<feature type="transmembrane region" description="Helical" evidence="5">
    <location>
        <begin position="174"/>
        <end position="193"/>
    </location>
</feature>
<dbReference type="GO" id="GO:0012505">
    <property type="term" value="C:endomembrane system"/>
    <property type="evidence" value="ECO:0007669"/>
    <property type="project" value="UniProtKB-SubCell"/>
</dbReference>
<reference evidence="7 8" key="1">
    <citation type="journal article" date="2014" name="BMC Genomics">
        <title>Comparative genome sequencing reveals chemotype-specific gene clusters in the toxigenic black mold Stachybotrys.</title>
        <authorList>
            <person name="Semeiks J."/>
            <person name="Borek D."/>
            <person name="Otwinowski Z."/>
            <person name="Grishin N.V."/>
        </authorList>
    </citation>
    <scope>NUCLEOTIDE SEQUENCE [LARGE SCALE GENOMIC DNA]</scope>
    <source>
        <strain evidence="8">CBS 109288 / IBT 7711</strain>
    </source>
</reference>
<feature type="domain" description="CWH43-like N-terminal" evidence="6">
    <location>
        <begin position="9"/>
        <end position="227"/>
    </location>
</feature>
<dbReference type="PANTHER" id="PTHR21324:SF2">
    <property type="entry name" value="EG:22E5.9 PROTEIN"/>
    <property type="match status" value="1"/>
</dbReference>
<keyword evidence="8" id="KW-1185">Reference proteome</keyword>
<dbReference type="EMBL" id="KL647935">
    <property type="protein sequence ID" value="KEY73077.1"/>
    <property type="molecule type" value="Genomic_DNA"/>
</dbReference>
<gene>
    <name evidence="7" type="ORF">S7711_06149</name>
</gene>
<protein>
    <recommendedName>
        <fullName evidence="6">CWH43-like N-terminal domain-containing protein</fullName>
    </recommendedName>
</protein>
<dbReference type="Proteomes" id="UP000028045">
    <property type="component" value="Unassembled WGS sequence"/>
</dbReference>
<dbReference type="InterPro" id="IPR019402">
    <property type="entry name" value="CWH43_N"/>
</dbReference>
<dbReference type="PANTHER" id="PTHR21324">
    <property type="entry name" value="FASTING-INDUCIBLE INTEGRAL MEMBRANE PROTEIN TM6P1-RELATED"/>
    <property type="match status" value="1"/>
</dbReference>
<sequence length="268" mass="30426">MALRGIFSYWMLPVISGLAWLATLLSLLLFWIFHDDREVYETMEDSQTIPYISDIGATELQPLFITGCVLTSVFLDLAFVSERWLRHNGRLIANGSRREKVFSGISIFFAFVGTVGLILLAVFDTRSHPALHLMCLGLFILGYIVSAIFICWEYRRLGVMSLDNREYSILRKSFWIKLVFILIEFGLVVGFMVSMRTGNSNAAAVLEWVVSFVFTFYAISFVVDLWPAVRTKNNGSRFAKPNEMEEAAAHGYSYAPAASSETNRQMNF</sequence>
<evidence type="ECO:0000256" key="3">
    <source>
        <dbReference type="ARBA" id="ARBA00022989"/>
    </source>
</evidence>
<evidence type="ECO:0000313" key="7">
    <source>
        <dbReference type="EMBL" id="KEY73077.1"/>
    </source>
</evidence>
<dbReference type="InterPro" id="IPR050911">
    <property type="entry name" value="DRAM/TMEM150_Autophagy_Mod"/>
</dbReference>